<dbReference type="Gene3D" id="3.40.50.2000">
    <property type="entry name" value="Glycogen Phosphorylase B"/>
    <property type="match status" value="2"/>
</dbReference>
<accession>A0A7Y2E825</accession>
<evidence type="ECO:0000256" key="5">
    <source>
        <dbReference type="ARBA" id="ARBA00047503"/>
    </source>
</evidence>
<comment type="caution">
    <text evidence="6">The sequence shown here is derived from an EMBL/GenBank/DDBJ whole genome shotgun (WGS) entry which is preliminary data.</text>
</comment>
<organism evidence="6 7">
    <name type="scientific">Eiseniibacteriota bacterium</name>
    <dbReference type="NCBI Taxonomy" id="2212470"/>
    <lineage>
        <taxon>Bacteria</taxon>
        <taxon>Candidatus Eiseniibacteriota</taxon>
    </lineage>
</organism>
<dbReference type="InterPro" id="IPR011910">
    <property type="entry name" value="RfaF"/>
</dbReference>
<evidence type="ECO:0000256" key="1">
    <source>
        <dbReference type="ARBA" id="ARBA00022676"/>
    </source>
</evidence>
<evidence type="ECO:0000256" key="2">
    <source>
        <dbReference type="ARBA" id="ARBA00022679"/>
    </source>
</evidence>
<gene>
    <name evidence="6" type="primary">waaF</name>
    <name evidence="6" type="ORF">HKN21_04900</name>
</gene>
<dbReference type="EMBL" id="JABDJR010000182">
    <property type="protein sequence ID" value="NNF06077.1"/>
    <property type="molecule type" value="Genomic_DNA"/>
</dbReference>
<dbReference type="PANTHER" id="PTHR30160">
    <property type="entry name" value="TETRAACYLDISACCHARIDE 4'-KINASE-RELATED"/>
    <property type="match status" value="1"/>
</dbReference>
<dbReference type="InterPro" id="IPR051199">
    <property type="entry name" value="LPS_LOS_Heptosyltrfase"/>
</dbReference>
<dbReference type="AlphaFoldDB" id="A0A7Y2E825"/>
<protein>
    <recommendedName>
        <fullName evidence="4">lipopolysaccharide heptosyltransferase II</fullName>
        <ecNumber evidence="4">2.4.99.24</ecNumber>
    </recommendedName>
</protein>
<evidence type="ECO:0000256" key="4">
    <source>
        <dbReference type="ARBA" id="ARBA00044042"/>
    </source>
</evidence>
<dbReference type="EC" id="2.4.99.24" evidence="4"/>
<evidence type="ECO:0000313" key="6">
    <source>
        <dbReference type="EMBL" id="NNF06077.1"/>
    </source>
</evidence>
<comment type="similarity">
    <text evidence="3">Belongs to the glycosyltransferase 9 family.</text>
</comment>
<proteinExistence type="inferred from homology"/>
<dbReference type="GO" id="GO:0008713">
    <property type="term" value="F:ADP-heptose-lipopolysaccharide heptosyltransferase activity"/>
    <property type="evidence" value="ECO:0007669"/>
    <property type="project" value="UniProtKB-EC"/>
</dbReference>
<dbReference type="SUPFAM" id="SSF53756">
    <property type="entry name" value="UDP-Glycosyltransferase/glycogen phosphorylase"/>
    <property type="match status" value="1"/>
</dbReference>
<sequence length="343" mass="37338">MARSQAESWDPPTPGTKWLLRLPNWIGDAVMVLPALRSLPREEQDWTGVCHPRVRSLYHASGLFDRLLDAAGGSAPIRLRTQLRALKPERAIVFTEAISGSVLAKFSGAPLRLGWERHPNRLLLTHARPGIDRSRSLWESYLELCEFAGGQKGELNFQLPIDKEDQAKAKVWLPKSKKAIGIVPGAAYGPAKQWPLDSFRSLIQALLTAGYPVVLLGGPGEVQVAEALDRDDVTNLVGKTSLTEMVACLARCRAVVTHDSGGMHLARAAGTPMVALFGSSSPAWTGPGESEGAVLWQGLECSPCFKRECPLPEPEKHMACLKSISVDEVLSSLESVIKKKVRS</sequence>
<name>A0A7Y2E825_UNCEI</name>
<evidence type="ECO:0000313" key="7">
    <source>
        <dbReference type="Proteomes" id="UP000547674"/>
    </source>
</evidence>
<keyword evidence="2 6" id="KW-0808">Transferase</keyword>
<dbReference type="GO" id="GO:0005829">
    <property type="term" value="C:cytosol"/>
    <property type="evidence" value="ECO:0007669"/>
    <property type="project" value="TreeGrafter"/>
</dbReference>
<evidence type="ECO:0000256" key="3">
    <source>
        <dbReference type="ARBA" id="ARBA00043995"/>
    </source>
</evidence>
<dbReference type="InterPro" id="IPR002201">
    <property type="entry name" value="Glyco_trans_9"/>
</dbReference>
<reference evidence="6 7" key="1">
    <citation type="submission" date="2020-03" db="EMBL/GenBank/DDBJ databases">
        <title>Metabolic flexibility allows generalist bacteria to become dominant in a frequently disturbed ecosystem.</title>
        <authorList>
            <person name="Chen Y.-J."/>
            <person name="Leung P.M."/>
            <person name="Bay S.K."/>
            <person name="Hugenholtz P."/>
            <person name="Kessler A.J."/>
            <person name="Shelley G."/>
            <person name="Waite D.W."/>
            <person name="Cook P.L."/>
            <person name="Greening C."/>
        </authorList>
    </citation>
    <scope>NUCLEOTIDE SEQUENCE [LARGE SCALE GENOMIC DNA]</scope>
    <source>
        <strain evidence="6">SS_bin_28</strain>
    </source>
</reference>
<comment type="catalytic activity">
    <reaction evidence="5">
        <text>an L-alpha-D-Hep-(1-&gt;5)-[alpha-Kdo-(2-&gt;4)]-alpha-Kdo-(2-&gt;6)-lipid A + ADP-L-glycero-beta-D-manno-heptose = an L-alpha-D-Hep-(1-&gt;3)-L-alpha-D-Hep-(1-&gt;5)-[alpha-Kdo-(2-&gt;4)]-alpha-Kdo-(2-&gt;6)-lipid A + ADP + H(+)</text>
        <dbReference type="Rhea" id="RHEA:74071"/>
        <dbReference type="ChEBI" id="CHEBI:15378"/>
        <dbReference type="ChEBI" id="CHEBI:61506"/>
        <dbReference type="ChEBI" id="CHEBI:193068"/>
        <dbReference type="ChEBI" id="CHEBI:193069"/>
        <dbReference type="ChEBI" id="CHEBI:456216"/>
        <dbReference type="EC" id="2.4.99.24"/>
    </reaction>
</comment>
<dbReference type="Proteomes" id="UP000547674">
    <property type="component" value="Unassembled WGS sequence"/>
</dbReference>
<dbReference type="GO" id="GO:0009244">
    <property type="term" value="P:lipopolysaccharide core region biosynthetic process"/>
    <property type="evidence" value="ECO:0007669"/>
    <property type="project" value="TreeGrafter"/>
</dbReference>
<dbReference type="FunFam" id="3.40.50.2000:FF:000023">
    <property type="entry name" value="ADP-heptose--LPS heptosyltransferase II"/>
    <property type="match status" value="1"/>
</dbReference>
<keyword evidence="1" id="KW-0328">Glycosyltransferase</keyword>
<dbReference type="Pfam" id="PF01075">
    <property type="entry name" value="Glyco_transf_9"/>
    <property type="match status" value="1"/>
</dbReference>
<dbReference type="CDD" id="cd03789">
    <property type="entry name" value="GT9_LPS_heptosyltransferase"/>
    <property type="match status" value="1"/>
</dbReference>
<dbReference type="PANTHER" id="PTHR30160:SF7">
    <property type="entry name" value="ADP-HEPTOSE--LPS HEPTOSYLTRANSFERASE 2"/>
    <property type="match status" value="1"/>
</dbReference>
<dbReference type="NCBIfam" id="TIGR02195">
    <property type="entry name" value="heptsyl_trn_II"/>
    <property type="match status" value="1"/>
</dbReference>